<dbReference type="PROSITE" id="PS01071">
    <property type="entry name" value="GRPE"/>
    <property type="match status" value="1"/>
</dbReference>
<protein>
    <recommendedName>
        <fullName evidence="9">Nucleotide exchange factor GrpE</fullName>
    </recommendedName>
</protein>
<dbReference type="SUPFAM" id="SSF51064">
    <property type="entry name" value="Head domain of nucleotide exchange factor GrpE"/>
    <property type="match status" value="1"/>
</dbReference>
<sequence length="188" mass="21432">MSDDAHSVPPEEAPEPETASDSQHDNAAEGDETVNTPPAEEVGKQRDEYYDLLLRKTAEFDNYRKRVERERRELLQSAGAEILEQLLPIMDDLERALDAIENSETTDDDAYLKGFEIIRQQLLDLLSKHRVTPMDVLGADFDPHFHQAVAHEPSAIHRDGEVTEELRRGYMLGDRLLRPAMVKVAKRE</sequence>
<dbReference type="EMBL" id="UINC01001881">
    <property type="protein sequence ID" value="SUZ90283.1"/>
    <property type="molecule type" value="Genomic_DNA"/>
</dbReference>
<name>A0A381RMW2_9ZZZZ</name>
<dbReference type="Gene3D" id="3.90.20.20">
    <property type="match status" value="1"/>
</dbReference>
<comment type="subunit">
    <text evidence="3">Homodimer.</text>
</comment>
<dbReference type="HAMAP" id="MF_01151">
    <property type="entry name" value="GrpE"/>
    <property type="match status" value="1"/>
</dbReference>
<evidence type="ECO:0000256" key="7">
    <source>
        <dbReference type="SAM" id="MobiDB-lite"/>
    </source>
</evidence>
<dbReference type="SUPFAM" id="SSF58014">
    <property type="entry name" value="Coiled-coil domain of nucleotide exchange factor GrpE"/>
    <property type="match status" value="1"/>
</dbReference>
<evidence type="ECO:0000256" key="1">
    <source>
        <dbReference type="ARBA" id="ARBA00004496"/>
    </source>
</evidence>
<comment type="similarity">
    <text evidence="2">Belongs to the GrpE family.</text>
</comment>
<dbReference type="AlphaFoldDB" id="A0A381RMW2"/>
<dbReference type="Pfam" id="PF01025">
    <property type="entry name" value="GrpE"/>
    <property type="match status" value="1"/>
</dbReference>
<dbReference type="Gene3D" id="2.30.22.10">
    <property type="entry name" value="Head domain of nucleotide exchange factor GrpE"/>
    <property type="match status" value="1"/>
</dbReference>
<keyword evidence="4" id="KW-0963">Cytoplasm</keyword>
<dbReference type="PANTHER" id="PTHR21237:SF23">
    <property type="entry name" value="GRPE PROTEIN HOMOLOG, MITOCHONDRIAL"/>
    <property type="match status" value="1"/>
</dbReference>
<evidence type="ECO:0000313" key="8">
    <source>
        <dbReference type="EMBL" id="SUZ90283.1"/>
    </source>
</evidence>
<evidence type="ECO:0000256" key="5">
    <source>
        <dbReference type="ARBA" id="ARBA00023016"/>
    </source>
</evidence>
<dbReference type="GO" id="GO:0000774">
    <property type="term" value="F:adenyl-nucleotide exchange factor activity"/>
    <property type="evidence" value="ECO:0007669"/>
    <property type="project" value="InterPro"/>
</dbReference>
<dbReference type="FunFam" id="2.30.22.10:FF:000001">
    <property type="entry name" value="Protein GrpE"/>
    <property type="match status" value="1"/>
</dbReference>
<dbReference type="InterPro" id="IPR013805">
    <property type="entry name" value="GrpE_CC"/>
</dbReference>
<reference evidence="8" key="1">
    <citation type="submission" date="2018-05" db="EMBL/GenBank/DDBJ databases">
        <authorList>
            <person name="Lanie J.A."/>
            <person name="Ng W.-L."/>
            <person name="Kazmierczak K.M."/>
            <person name="Andrzejewski T.M."/>
            <person name="Davidsen T.M."/>
            <person name="Wayne K.J."/>
            <person name="Tettelin H."/>
            <person name="Glass J.I."/>
            <person name="Rusch D."/>
            <person name="Podicherti R."/>
            <person name="Tsui H.-C.T."/>
            <person name="Winkler M.E."/>
        </authorList>
    </citation>
    <scope>NUCLEOTIDE SEQUENCE</scope>
</reference>
<organism evidence="8">
    <name type="scientific">marine metagenome</name>
    <dbReference type="NCBI Taxonomy" id="408172"/>
    <lineage>
        <taxon>unclassified sequences</taxon>
        <taxon>metagenomes</taxon>
        <taxon>ecological metagenomes</taxon>
    </lineage>
</organism>
<keyword evidence="6" id="KW-0143">Chaperone</keyword>
<dbReference type="InterPro" id="IPR009012">
    <property type="entry name" value="GrpE_head"/>
</dbReference>
<dbReference type="CDD" id="cd00446">
    <property type="entry name" value="GrpE"/>
    <property type="match status" value="1"/>
</dbReference>
<comment type="subcellular location">
    <subcellularLocation>
        <location evidence="1">Cytoplasm</location>
    </subcellularLocation>
</comment>
<dbReference type="GO" id="GO:0042803">
    <property type="term" value="F:protein homodimerization activity"/>
    <property type="evidence" value="ECO:0007669"/>
    <property type="project" value="InterPro"/>
</dbReference>
<evidence type="ECO:0000256" key="6">
    <source>
        <dbReference type="ARBA" id="ARBA00023186"/>
    </source>
</evidence>
<dbReference type="PANTHER" id="PTHR21237">
    <property type="entry name" value="GRPE PROTEIN"/>
    <property type="match status" value="1"/>
</dbReference>
<dbReference type="GO" id="GO:0051087">
    <property type="term" value="F:protein-folding chaperone binding"/>
    <property type="evidence" value="ECO:0007669"/>
    <property type="project" value="InterPro"/>
</dbReference>
<accession>A0A381RMW2</accession>
<dbReference type="GO" id="GO:0051082">
    <property type="term" value="F:unfolded protein binding"/>
    <property type="evidence" value="ECO:0007669"/>
    <property type="project" value="TreeGrafter"/>
</dbReference>
<gene>
    <name evidence="8" type="ORF">METZ01_LOCUS43137</name>
</gene>
<dbReference type="GO" id="GO:0005737">
    <property type="term" value="C:cytoplasm"/>
    <property type="evidence" value="ECO:0007669"/>
    <property type="project" value="UniProtKB-SubCell"/>
</dbReference>
<dbReference type="PRINTS" id="PR00773">
    <property type="entry name" value="GRPEPROTEIN"/>
</dbReference>
<evidence type="ECO:0000256" key="2">
    <source>
        <dbReference type="ARBA" id="ARBA00009054"/>
    </source>
</evidence>
<keyword evidence="5" id="KW-0346">Stress response</keyword>
<dbReference type="GO" id="GO:0006457">
    <property type="term" value="P:protein folding"/>
    <property type="evidence" value="ECO:0007669"/>
    <property type="project" value="InterPro"/>
</dbReference>
<feature type="region of interest" description="Disordered" evidence="7">
    <location>
        <begin position="1"/>
        <end position="47"/>
    </location>
</feature>
<proteinExistence type="inferred from homology"/>
<evidence type="ECO:0000256" key="3">
    <source>
        <dbReference type="ARBA" id="ARBA00011738"/>
    </source>
</evidence>
<dbReference type="InterPro" id="IPR000740">
    <property type="entry name" value="GrpE"/>
</dbReference>
<evidence type="ECO:0008006" key="9">
    <source>
        <dbReference type="Google" id="ProtNLM"/>
    </source>
</evidence>
<evidence type="ECO:0000256" key="4">
    <source>
        <dbReference type="ARBA" id="ARBA00022490"/>
    </source>
</evidence>